<feature type="region of interest" description="Disordered" evidence="1">
    <location>
        <begin position="109"/>
        <end position="144"/>
    </location>
</feature>
<comment type="caution">
    <text evidence="3">The sequence shown here is derived from an EMBL/GenBank/DDBJ whole genome shotgun (WGS) entry which is preliminary data.</text>
</comment>
<sequence length="302" mass="33081">MLDKIGHVKNPLTVVALFAGIAEVSGTVVLPLLDKDIQHTFVWFLMGFPTLLVGVFFAILHWNHIVLYAPSDFQNEDNFTGLVKASSDAILIKNKFEVVEALDEGVPILPPAASPPTDDPPPADSPPTDDPPSADATSSSGITPVVTSNVTTRSINMDELGLNVRRFASLTRRVTAAAISKIEAERHLFFARDVTTQENPQIVFDAAAAVGDNRFVVEVKYAAKGISILQIQRAFETIFNYARSLSPAQQTKLHFILVVVLGDEASEDELTNIHEKAKLVREHFPFTSEVVIYRFSSLIADN</sequence>
<evidence type="ECO:0000256" key="2">
    <source>
        <dbReference type="SAM" id="Phobius"/>
    </source>
</evidence>
<name>A0A3S0XFD5_9HYPH</name>
<proteinExistence type="predicted"/>
<keyword evidence="2" id="KW-0472">Membrane</keyword>
<feature type="compositionally biased region" description="Low complexity" evidence="1">
    <location>
        <begin position="131"/>
        <end position="140"/>
    </location>
</feature>
<feature type="compositionally biased region" description="Pro residues" evidence="1">
    <location>
        <begin position="109"/>
        <end position="130"/>
    </location>
</feature>
<evidence type="ECO:0000313" key="3">
    <source>
        <dbReference type="EMBL" id="RUL98588.1"/>
    </source>
</evidence>
<dbReference type="EMBL" id="RIBW01000013">
    <property type="protein sequence ID" value="RUL98588.1"/>
    <property type="molecule type" value="Genomic_DNA"/>
</dbReference>
<gene>
    <name evidence="3" type="ORF">EEQ99_24255</name>
</gene>
<keyword evidence="2" id="KW-1133">Transmembrane helix</keyword>
<evidence type="ECO:0000313" key="4">
    <source>
        <dbReference type="Proteomes" id="UP000273611"/>
    </source>
</evidence>
<feature type="transmembrane region" description="Helical" evidence="2">
    <location>
        <begin position="12"/>
        <end position="33"/>
    </location>
</feature>
<accession>A0A3S0XFD5</accession>
<dbReference type="Proteomes" id="UP000273611">
    <property type="component" value="Unassembled WGS sequence"/>
</dbReference>
<feature type="transmembrane region" description="Helical" evidence="2">
    <location>
        <begin position="40"/>
        <end position="62"/>
    </location>
</feature>
<reference evidence="3 4" key="1">
    <citation type="journal article" date="2015" name="Int. J. Syst. Evol. Microbiol.">
        <title>Rhizobium anhuiense sp. nov., isolated from effective nodules of Vicia faba and Pisum sativum.</title>
        <authorList>
            <person name="Zhang Y.J."/>
            <person name="Zheng W.T."/>
            <person name="Everall I."/>
            <person name="Young J.P."/>
            <person name="Zhang X.X."/>
            <person name="Tian C.F."/>
            <person name="Sui X.H."/>
            <person name="Wang E.T."/>
            <person name="Chen W.X."/>
        </authorList>
    </citation>
    <scope>NUCLEOTIDE SEQUENCE [LARGE SCALE GENOMIC DNA]</scope>
    <source>
        <strain evidence="3 4">CCBAU 23252</strain>
    </source>
</reference>
<dbReference type="RefSeq" id="WP_127431209.1">
    <property type="nucleotide sequence ID" value="NZ_BMFI01000012.1"/>
</dbReference>
<evidence type="ECO:0000256" key="1">
    <source>
        <dbReference type="SAM" id="MobiDB-lite"/>
    </source>
</evidence>
<protein>
    <submittedName>
        <fullName evidence="3">Uncharacterized protein</fullName>
    </submittedName>
</protein>
<keyword evidence="2" id="KW-0812">Transmembrane</keyword>
<organism evidence="3 4">
    <name type="scientific">Rhizobium anhuiense</name>
    <dbReference type="NCBI Taxonomy" id="1184720"/>
    <lineage>
        <taxon>Bacteria</taxon>
        <taxon>Pseudomonadati</taxon>
        <taxon>Pseudomonadota</taxon>
        <taxon>Alphaproteobacteria</taxon>
        <taxon>Hyphomicrobiales</taxon>
        <taxon>Rhizobiaceae</taxon>
        <taxon>Rhizobium/Agrobacterium group</taxon>
        <taxon>Rhizobium</taxon>
    </lineage>
</organism>
<dbReference type="AlphaFoldDB" id="A0A3S0XFD5"/>